<dbReference type="Gene3D" id="2.40.128.140">
    <property type="entry name" value="Outer membrane protein"/>
    <property type="match status" value="1"/>
</dbReference>
<dbReference type="RefSeq" id="WP_013187276.1">
    <property type="nucleotide sequence ID" value="NC_014230.1"/>
</dbReference>
<protein>
    <recommendedName>
        <fullName evidence="4">Outer membrane protein</fullName>
    </recommendedName>
</protein>
<proteinExistence type="predicted"/>
<dbReference type="InterPro" id="IPR037107">
    <property type="entry name" value="Put_OMP_sf"/>
</dbReference>
<evidence type="ECO:0008006" key="4">
    <source>
        <dbReference type="Google" id="ProtNLM"/>
    </source>
</evidence>
<dbReference type="HOGENOM" id="CLU_055418_0_0_10"/>
<dbReference type="STRING" id="216432.CA2559_07595"/>
<keyword evidence="3" id="KW-1185">Reference proteome</keyword>
<accession>A3U8P1</accession>
<dbReference type="AlphaFoldDB" id="A3U8P1"/>
<reference evidence="2 3" key="1">
    <citation type="journal article" date="2010" name="J. Bacteriol.">
        <title>The complete genome sequence of Croceibacter atlanticus HTCC2559T.</title>
        <authorList>
            <person name="Oh H.M."/>
            <person name="Kang I."/>
            <person name="Ferriera S."/>
            <person name="Giovannoni S.J."/>
            <person name="Cho J.C."/>
        </authorList>
    </citation>
    <scope>NUCLEOTIDE SEQUENCE [LARGE SCALE GENOMIC DNA]</scope>
    <source>
        <strain evidence="3">ATCC BAA-628 / HTCC2559 / KCTC 12090</strain>
    </source>
</reference>
<dbReference type="Pfam" id="PF09982">
    <property type="entry name" value="LpxR"/>
    <property type="match status" value="1"/>
</dbReference>
<evidence type="ECO:0000313" key="2">
    <source>
        <dbReference type="EMBL" id="EAP88608.1"/>
    </source>
</evidence>
<dbReference type="eggNOG" id="COG3528">
    <property type="taxonomic scope" value="Bacteria"/>
</dbReference>
<feature type="signal peptide" evidence="1">
    <location>
        <begin position="1"/>
        <end position="20"/>
    </location>
</feature>
<keyword evidence="1" id="KW-0732">Signal</keyword>
<dbReference type="EMBL" id="CP002046">
    <property type="protein sequence ID" value="EAP88608.1"/>
    <property type="molecule type" value="Genomic_DNA"/>
</dbReference>
<dbReference type="InterPro" id="IPR018707">
    <property type="entry name" value="LpxR"/>
</dbReference>
<dbReference type="OrthoDB" id="622552at2"/>
<gene>
    <name evidence="2" type="ordered locus">CA2559_07595</name>
</gene>
<dbReference type="GeneID" id="89453290"/>
<name>A3U8P1_CROAH</name>
<sequence length="320" mass="36336">MTNKCLIILVVLFISNSLFSQKIDNLSSFRDVENDHYFRFNYDNDFFSSSDKNYTQGYSFELVLPVLEKNPINILFLKPKNYQSKFGLAIEHIGFTPDDYGSEEIQFGDRPFAAAIYLKSFVINTNTLSKRRLTSSFNVGIIGPGAFGKEMQVEIHKATGNEIPLGWKHQIKNDIVLNYEVGLEQQLYKYRQYFSIQAQSNAKLGTLFTNASLGFNGSLGIINSAFSSEAKKDKFQLYFYSQIFGSVVGYDATLQGGLITTDSPYTIATNDIKRFTGQYTYGFVLQTKGFYAEYTRTLITREFSRGDPAKWGGFKLGFTF</sequence>
<dbReference type="KEGG" id="cat:CA2559_07595"/>
<feature type="chain" id="PRO_5002659081" description="Outer membrane protein" evidence="1">
    <location>
        <begin position="21"/>
        <end position="320"/>
    </location>
</feature>
<organism evidence="2 3">
    <name type="scientific">Croceibacter atlanticus (strain ATCC BAA-628 / JCM 21780 / CIP 108009 / IAM 15332 / KCTC 12090 / HTCC2559)</name>
    <dbReference type="NCBI Taxonomy" id="216432"/>
    <lineage>
        <taxon>Bacteria</taxon>
        <taxon>Pseudomonadati</taxon>
        <taxon>Bacteroidota</taxon>
        <taxon>Flavobacteriia</taxon>
        <taxon>Flavobacteriales</taxon>
        <taxon>Flavobacteriaceae</taxon>
        <taxon>Croceibacter</taxon>
    </lineage>
</organism>
<evidence type="ECO:0000313" key="3">
    <source>
        <dbReference type="Proteomes" id="UP000002297"/>
    </source>
</evidence>
<evidence type="ECO:0000256" key="1">
    <source>
        <dbReference type="SAM" id="SignalP"/>
    </source>
</evidence>
<dbReference type="Proteomes" id="UP000002297">
    <property type="component" value="Chromosome"/>
</dbReference>